<keyword evidence="3" id="KW-0175">Coiled coil</keyword>
<dbReference type="GO" id="GO:0015031">
    <property type="term" value="P:protein transport"/>
    <property type="evidence" value="ECO:0007669"/>
    <property type="project" value="UniProtKB-KW"/>
</dbReference>
<sequence>MDHCVKVRTQLRIALEGLVYARLRAMENYKRSIQLKLIVKFVERIRTLRDSAQEIDSLIQKDRLKYAVYLHNESSKVLQDFDQFTCSKFLNLKLKDCRLKIDDRLDAILLRNCKEFDLVSYRKVQLVYEWLGSVQTIASQLQMHFVSQITRNTNSILHIYHKKSVTSNPFELIDSPESDFAELCSKLGVDQLVPCLKDLCSSFLQTLRSYLAILDWHSSRRAKLNEGTDEDSDEDSVPAPARHSDVETACAWHLYVVDKLEEGKLILWQEMVNRICSLLSAAKSSCHDAPFEHICFISKLTDG</sequence>
<protein>
    <recommendedName>
        <fullName evidence="4">Vacuolar protein sorting-associated protein 54 N-terminal domain-containing protein</fullName>
    </recommendedName>
</protein>
<proteinExistence type="predicted"/>
<dbReference type="Pfam" id="PF10475">
    <property type="entry name" value="Vps54_N"/>
    <property type="match status" value="1"/>
</dbReference>
<feature type="domain" description="Vacuolar protein sorting-associated protein 54 N-terminal" evidence="4">
    <location>
        <begin position="3"/>
        <end position="216"/>
    </location>
</feature>
<dbReference type="AlphaFoldDB" id="A0ABD2QMB0"/>
<keyword evidence="1" id="KW-0813">Transport</keyword>
<evidence type="ECO:0000256" key="1">
    <source>
        <dbReference type="ARBA" id="ARBA00022448"/>
    </source>
</evidence>
<dbReference type="PANTHER" id="PTHR13258">
    <property type="entry name" value="SYNDETIN"/>
    <property type="match status" value="1"/>
</dbReference>
<comment type="caution">
    <text evidence="5">The sequence shown here is derived from an EMBL/GenBank/DDBJ whole genome shotgun (WGS) entry which is preliminary data.</text>
</comment>
<keyword evidence="6" id="KW-1185">Reference proteome</keyword>
<gene>
    <name evidence="5" type="ORF">Ciccas_000650</name>
</gene>
<evidence type="ECO:0000256" key="3">
    <source>
        <dbReference type="ARBA" id="ARBA00023054"/>
    </source>
</evidence>
<dbReference type="EMBL" id="JBJKFK010000037">
    <property type="protein sequence ID" value="KAL3320678.1"/>
    <property type="molecule type" value="Genomic_DNA"/>
</dbReference>
<reference evidence="5 6" key="1">
    <citation type="submission" date="2024-11" db="EMBL/GenBank/DDBJ databases">
        <title>Adaptive evolution of stress response genes in parasites aligns with host niche diversity.</title>
        <authorList>
            <person name="Hahn C."/>
            <person name="Resl P."/>
        </authorList>
    </citation>
    <scope>NUCLEOTIDE SEQUENCE [LARGE SCALE GENOMIC DNA]</scope>
    <source>
        <strain evidence="5">EGGRZ-B1_66</strain>
        <tissue evidence="5">Body</tissue>
    </source>
</reference>
<dbReference type="InterPro" id="IPR019515">
    <property type="entry name" value="VPS54_N"/>
</dbReference>
<evidence type="ECO:0000259" key="4">
    <source>
        <dbReference type="Pfam" id="PF10475"/>
    </source>
</evidence>
<accession>A0ABD2QMB0</accession>
<organism evidence="5 6">
    <name type="scientific">Cichlidogyrus casuarinus</name>
    <dbReference type="NCBI Taxonomy" id="1844966"/>
    <lineage>
        <taxon>Eukaryota</taxon>
        <taxon>Metazoa</taxon>
        <taxon>Spiralia</taxon>
        <taxon>Lophotrochozoa</taxon>
        <taxon>Platyhelminthes</taxon>
        <taxon>Monogenea</taxon>
        <taxon>Monopisthocotylea</taxon>
        <taxon>Dactylogyridea</taxon>
        <taxon>Ancyrocephalidae</taxon>
        <taxon>Cichlidogyrus</taxon>
    </lineage>
</organism>
<keyword evidence="2" id="KW-0653">Protein transport</keyword>
<evidence type="ECO:0000313" key="6">
    <source>
        <dbReference type="Proteomes" id="UP001626550"/>
    </source>
</evidence>
<evidence type="ECO:0000313" key="5">
    <source>
        <dbReference type="EMBL" id="KAL3320678.1"/>
    </source>
</evidence>
<dbReference type="InterPro" id="IPR040047">
    <property type="entry name" value="VPS50"/>
</dbReference>
<dbReference type="PANTHER" id="PTHR13258:SF0">
    <property type="entry name" value="SYNDETIN"/>
    <property type="match status" value="1"/>
</dbReference>
<name>A0ABD2QMB0_9PLAT</name>
<dbReference type="Proteomes" id="UP001626550">
    <property type="component" value="Unassembled WGS sequence"/>
</dbReference>
<evidence type="ECO:0000256" key="2">
    <source>
        <dbReference type="ARBA" id="ARBA00022927"/>
    </source>
</evidence>